<dbReference type="InterPro" id="IPR027461">
    <property type="entry name" value="Carboxypeptidase_A_C_sf"/>
</dbReference>
<dbReference type="EMBL" id="CP018099">
    <property type="protein sequence ID" value="APF17206.1"/>
    <property type="molecule type" value="Genomic_DNA"/>
</dbReference>
<dbReference type="PANTHER" id="PTHR30237:SF2">
    <property type="entry name" value="MUREIN TETRAPEPTIDE CARBOXYPEPTIDASE"/>
    <property type="match status" value="1"/>
</dbReference>
<dbReference type="Proteomes" id="UP000183868">
    <property type="component" value="Chromosome"/>
</dbReference>
<dbReference type="InterPro" id="IPR040921">
    <property type="entry name" value="Peptidase_S66C"/>
</dbReference>
<reference evidence="10 11" key="1">
    <citation type="submission" date="2011-09" db="EMBL/GenBank/DDBJ databases">
        <title>The permanent draft genome of Caldithrix abyssi DSM 13497.</title>
        <authorList>
            <consortium name="US DOE Joint Genome Institute (JGI-PGF)"/>
            <person name="Lucas S."/>
            <person name="Han J."/>
            <person name="Lapidus A."/>
            <person name="Bruce D."/>
            <person name="Goodwin L."/>
            <person name="Pitluck S."/>
            <person name="Peters L."/>
            <person name="Kyrpides N."/>
            <person name="Mavromatis K."/>
            <person name="Ivanova N."/>
            <person name="Mikhailova N."/>
            <person name="Chertkov O."/>
            <person name="Detter J.C."/>
            <person name="Tapia R."/>
            <person name="Han C."/>
            <person name="Land M."/>
            <person name="Hauser L."/>
            <person name="Markowitz V."/>
            <person name="Cheng J.-F."/>
            <person name="Hugenholtz P."/>
            <person name="Woyke T."/>
            <person name="Wu D."/>
            <person name="Spring S."/>
            <person name="Brambilla E."/>
            <person name="Klenk H.-P."/>
            <person name="Eisen J.A."/>
        </authorList>
    </citation>
    <scope>NUCLEOTIDE SEQUENCE [LARGE SCALE GENOMIC DNA]</scope>
    <source>
        <strain evidence="10 11">DSM 13497</strain>
    </source>
</reference>
<dbReference type="InterPro" id="IPR003507">
    <property type="entry name" value="S66_fam"/>
</dbReference>
<dbReference type="KEGG" id="caby:Cabys_455"/>
<dbReference type="Gene3D" id="3.50.30.60">
    <property type="entry name" value="LD-carboxypeptidase A C-terminal domain-like"/>
    <property type="match status" value="1"/>
</dbReference>
<evidence type="ECO:0000313" key="11">
    <source>
        <dbReference type="Proteomes" id="UP000004671"/>
    </source>
</evidence>
<dbReference type="STRING" id="880073.Cabys_455"/>
<evidence type="ECO:0000256" key="1">
    <source>
        <dbReference type="ARBA" id="ARBA00010233"/>
    </source>
</evidence>
<keyword evidence="4" id="KW-0378">Hydrolase</keyword>
<evidence type="ECO:0000313" key="12">
    <source>
        <dbReference type="Proteomes" id="UP000183868"/>
    </source>
</evidence>
<feature type="domain" description="LD-carboxypeptidase C-terminal" evidence="8">
    <location>
        <begin position="177"/>
        <end position="294"/>
    </location>
</feature>
<dbReference type="InterPro" id="IPR040449">
    <property type="entry name" value="Peptidase_S66_N"/>
</dbReference>
<evidence type="ECO:0000256" key="3">
    <source>
        <dbReference type="ARBA" id="ARBA00022670"/>
    </source>
</evidence>
<organism evidence="10 11">
    <name type="scientific">Caldithrix abyssi DSM 13497</name>
    <dbReference type="NCBI Taxonomy" id="880073"/>
    <lineage>
        <taxon>Bacteria</taxon>
        <taxon>Pseudomonadati</taxon>
        <taxon>Calditrichota</taxon>
        <taxon>Calditrichia</taxon>
        <taxon>Calditrichales</taxon>
        <taxon>Calditrichaceae</taxon>
        <taxon>Caldithrix</taxon>
    </lineage>
</organism>
<keyword evidence="2 10" id="KW-0121">Carboxypeptidase</keyword>
<dbReference type="GO" id="GO:0004180">
    <property type="term" value="F:carboxypeptidase activity"/>
    <property type="evidence" value="ECO:0007669"/>
    <property type="project" value="UniProtKB-KW"/>
</dbReference>
<feature type="active site" description="Nucleophile" evidence="6">
    <location>
        <position position="109"/>
    </location>
</feature>
<dbReference type="Pfam" id="PF02016">
    <property type="entry name" value="Peptidase_S66"/>
    <property type="match status" value="1"/>
</dbReference>
<name>H1XSD0_CALAY</name>
<dbReference type="Gene3D" id="3.40.50.10740">
    <property type="entry name" value="Class I glutamine amidotransferase-like"/>
    <property type="match status" value="1"/>
</dbReference>
<feature type="domain" description="LD-carboxypeptidase N-terminal" evidence="7">
    <location>
        <begin position="13"/>
        <end position="129"/>
    </location>
</feature>
<dbReference type="GO" id="GO:0008236">
    <property type="term" value="F:serine-type peptidase activity"/>
    <property type="evidence" value="ECO:0007669"/>
    <property type="project" value="UniProtKB-KW"/>
</dbReference>
<dbReference type="Pfam" id="PF17676">
    <property type="entry name" value="Peptidase_S66C"/>
    <property type="match status" value="1"/>
</dbReference>
<keyword evidence="5" id="KW-0720">Serine protease</keyword>
<feature type="active site" description="Charge relay system" evidence="6">
    <location>
        <position position="279"/>
    </location>
</feature>
<dbReference type="PIRSF" id="PIRSF028757">
    <property type="entry name" value="LD-carboxypeptidase"/>
    <property type="match status" value="1"/>
</dbReference>
<dbReference type="OrthoDB" id="9807329at2"/>
<evidence type="ECO:0000259" key="7">
    <source>
        <dbReference type="Pfam" id="PF02016"/>
    </source>
</evidence>
<accession>H1XSD0</accession>
<dbReference type="HOGENOM" id="CLU_034346_3_1_0"/>
<dbReference type="InParanoid" id="H1XSD0"/>
<keyword evidence="3" id="KW-0645">Protease</keyword>
<dbReference type="CDD" id="cd07025">
    <property type="entry name" value="Peptidase_S66"/>
    <property type="match status" value="1"/>
</dbReference>
<dbReference type="SUPFAM" id="SSF141986">
    <property type="entry name" value="LD-carboxypeptidase A C-terminal domain-like"/>
    <property type="match status" value="1"/>
</dbReference>
<evidence type="ECO:0000256" key="5">
    <source>
        <dbReference type="ARBA" id="ARBA00022825"/>
    </source>
</evidence>
<dbReference type="AlphaFoldDB" id="H1XSD0"/>
<dbReference type="MEROPS" id="S66.001"/>
<comment type="similarity">
    <text evidence="1">Belongs to the peptidase S66 family.</text>
</comment>
<gene>
    <name evidence="9" type="ORF">Cabys_455</name>
    <name evidence="10" type="ORF">Calab_1725</name>
</gene>
<sequence>MRYFSAIQKNATIGVLAPAFPPDAARLEKGIQYLESMGFNVKRGKSLSAAHMYFSGSDSLRVKDIETFFADPEVDMIVCARGGWGALRILDQLDYELIGQNPKPFVGYSDVTTLQLAFWAKSRVPAFSGPMVAVEMGSGIDPFTERHFWGQVFNDDPWYEFSFARENVELWQAGRASGRLIGGCLSMLAHQLGTPFMPDLTNAILFLEDVGEAPYKIDRYLAQLKQAGIFDRLSALILGEFIDCVDDSTSRKEVSVEDVLHDYFDNTPYPVLYRFPYGHGMRKFTMPIGVKAELNTEQKVLKLQNPFDKHLSK</sequence>
<proteinExistence type="inferred from homology"/>
<evidence type="ECO:0000313" key="9">
    <source>
        <dbReference type="EMBL" id="APF17206.1"/>
    </source>
</evidence>
<dbReference type="RefSeq" id="WP_006928440.1">
    <property type="nucleotide sequence ID" value="NZ_CM001402.1"/>
</dbReference>
<dbReference type="PANTHER" id="PTHR30237">
    <property type="entry name" value="MURAMOYLTETRAPEPTIDE CARBOXYPEPTIDASE"/>
    <property type="match status" value="1"/>
</dbReference>
<protein>
    <submittedName>
        <fullName evidence="9">Muramoyltetrapeptide carboxypeptidase</fullName>
    </submittedName>
    <submittedName>
        <fullName evidence="10">Peptidase U61 LD-carboxypeptidase A</fullName>
    </submittedName>
</protein>
<evidence type="ECO:0000259" key="8">
    <source>
        <dbReference type="Pfam" id="PF17676"/>
    </source>
</evidence>
<dbReference type="Proteomes" id="UP000004671">
    <property type="component" value="Chromosome"/>
</dbReference>
<dbReference type="eggNOG" id="COG1619">
    <property type="taxonomic scope" value="Bacteria"/>
</dbReference>
<dbReference type="PaxDb" id="880073-Calab_1725"/>
<dbReference type="InterPro" id="IPR029062">
    <property type="entry name" value="Class_I_gatase-like"/>
</dbReference>
<evidence type="ECO:0000313" key="10">
    <source>
        <dbReference type="EMBL" id="EHO41342.1"/>
    </source>
</evidence>
<evidence type="ECO:0000256" key="4">
    <source>
        <dbReference type="ARBA" id="ARBA00022801"/>
    </source>
</evidence>
<dbReference type="FunCoup" id="H1XSD0">
    <property type="interactions" value="196"/>
</dbReference>
<feature type="active site" description="Charge relay system" evidence="6">
    <location>
        <position position="208"/>
    </location>
</feature>
<keyword evidence="11" id="KW-1185">Reference proteome</keyword>
<evidence type="ECO:0000256" key="6">
    <source>
        <dbReference type="PIRSR" id="PIRSR028757-1"/>
    </source>
</evidence>
<reference evidence="9 12" key="2">
    <citation type="submission" date="2016-11" db="EMBL/GenBank/DDBJ databases">
        <title>Genomic analysis of Caldithrix abyssi and proposal of a novel bacterial phylum Caldithrichaeota.</title>
        <authorList>
            <person name="Kublanov I."/>
            <person name="Sigalova O."/>
            <person name="Gavrilov S."/>
            <person name="Lebedinsky A."/>
            <person name="Ivanova N."/>
            <person name="Daum C."/>
            <person name="Reddy T."/>
            <person name="Klenk H.P."/>
            <person name="Goker M."/>
            <person name="Reva O."/>
            <person name="Miroshnichenko M."/>
            <person name="Kyprides N."/>
            <person name="Woyke T."/>
            <person name="Gelfand M."/>
        </authorList>
    </citation>
    <scope>NUCLEOTIDE SEQUENCE [LARGE SCALE GENOMIC DNA]</scope>
    <source>
        <strain evidence="9 12">LF13</strain>
    </source>
</reference>
<dbReference type="GO" id="GO:0006508">
    <property type="term" value="P:proteolysis"/>
    <property type="evidence" value="ECO:0007669"/>
    <property type="project" value="UniProtKB-KW"/>
</dbReference>
<evidence type="ECO:0000256" key="2">
    <source>
        <dbReference type="ARBA" id="ARBA00022645"/>
    </source>
</evidence>
<dbReference type="EMBL" id="CM001402">
    <property type="protein sequence ID" value="EHO41342.1"/>
    <property type="molecule type" value="Genomic_DNA"/>
</dbReference>
<dbReference type="SUPFAM" id="SSF52317">
    <property type="entry name" value="Class I glutamine amidotransferase-like"/>
    <property type="match status" value="1"/>
</dbReference>
<dbReference type="InterPro" id="IPR027478">
    <property type="entry name" value="LdcA_N"/>
</dbReference>